<evidence type="ECO:0000313" key="1">
    <source>
        <dbReference type="EMBL" id="KAF2464361.1"/>
    </source>
</evidence>
<comment type="caution">
    <text evidence="1">The sequence shown here is derived from an EMBL/GenBank/DDBJ whole genome shotgun (WGS) entry which is preliminary data.</text>
</comment>
<organism evidence="1 2">
    <name type="scientific">Lindgomyces ingoldianus</name>
    <dbReference type="NCBI Taxonomy" id="673940"/>
    <lineage>
        <taxon>Eukaryota</taxon>
        <taxon>Fungi</taxon>
        <taxon>Dikarya</taxon>
        <taxon>Ascomycota</taxon>
        <taxon>Pezizomycotina</taxon>
        <taxon>Dothideomycetes</taxon>
        <taxon>Pleosporomycetidae</taxon>
        <taxon>Pleosporales</taxon>
        <taxon>Lindgomycetaceae</taxon>
        <taxon>Lindgomyces</taxon>
    </lineage>
</organism>
<reference evidence="1" key="1">
    <citation type="journal article" date="2020" name="Stud. Mycol.">
        <title>101 Dothideomycetes genomes: a test case for predicting lifestyles and emergence of pathogens.</title>
        <authorList>
            <person name="Haridas S."/>
            <person name="Albert R."/>
            <person name="Binder M."/>
            <person name="Bloem J."/>
            <person name="Labutti K."/>
            <person name="Salamov A."/>
            <person name="Andreopoulos B."/>
            <person name="Baker S."/>
            <person name="Barry K."/>
            <person name="Bills G."/>
            <person name="Bluhm B."/>
            <person name="Cannon C."/>
            <person name="Castanera R."/>
            <person name="Culley D."/>
            <person name="Daum C."/>
            <person name="Ezra D."/>
            <person name="Gonzalez J."/>
            <person name="Henrissat B."/>
            <person name="Kuo A."/>
            <person name="Liang C."/>
            <person name="Lipzen A."/>
            <person name="Lutzoni F."/>
            <person name="Magnuson J."/>
            <person name="Mondo S."/>
            <person name="Nolan M."/>
            <person name="Ohm R."/>
            <person name="Pangilinan J."/>
            <person name="Park H.-J."/>
            <person name="Ramirez L."/>
            <person name="Alfaro M."/>
            <person name="Sun H."/>
            <person name="Tritt A."/>
            <person name="Yoshinaga Y."/>
            <person name="Zwiers L.-H."/>
            <person name="Turgeon B."/>
            <person name="Goodwin S."/>
            <person name="Spatafora J."/>
            <person name="Crous P."/>
            <person name="Grigoriev I."/>
        </authorList>
    </citation>
    <scope>NUCLEOTIDE SEQUENCE</scope>
    <source>
        <strain evidence="1">ATCC 200398</strain>
    </source>
</reference>
<gene>
    <name evidence="1" type="ORF">BDR25DRAFT_242988</name>
</gene>
<accession>A0ACB6QDY6</accession>
<dbReference type="Proteomes" id="UP000799755">
    <property type="component" value="Unassembled WGS sequence"/>
</dbReference>
<proteinExistence type="predicted"/>
<dbReference type="EMBL" id="MU003538">
    <property type="protein sequence ID" value="KAF2464361.1"/>
    <property type="molecule type" value="Genomic_DNA"/>
</dbReference>
<evidence type="ECO:0000313" key="2">
    <source>
        <dbReference type="Proteomes" id="UP000799755"/>
    </source>
</evidence>
<sequence>MPKKHAPPYTQTKPSNSYVHPSLQSSRPSTSASPTPQTVNQRIQQLRREQTPRATSERRDEVTELVRNRSVPPQLRQILQIPEVNAPLPKAGVRARPVPRARRPPPGPAAPSSWLSHSRHTPAHARNRRLVEEGGSERLYEQFCALARLNDVEYRRLPPRPSLVHACLRTFATHWEHLIEYEQHYLAALPTPLKEAMLSYLSLYGIQGCLDMKSFKVLFLTDRDVIGGTGSDDIRFLDLTGLLHQNYTLSDLNRSLAPSISGTTLTKAMGGLSVSPSNSNRKALVSVADSWEDEADEASTPPFPSTLSVPIFPNLTRLSLAHPGSNASWTDLLNISTKLNTLTHLSLAYWPTPSTTPNAATASMVSKHAKPVALGGSHIYSELDDDWHEAANILRRLSLNTYCLKWLDLEGCTWHKALTWSLPDEDDRPTGIRPNGKDKWPRWVEAHSGPGPDWCDAWQQISYLNLSQGWIPKDQHAIMTMPAGMLPVELLGWLREHEHDEKVSAMLRDAGRLETEMWVEREKAVRIVRGKILGERKRYGGSWCKVDYGWDLGHHEWDRRGWSED</sequence>
<name>A0ACB6QDY6_9PLEO</name>
<protein>
    <submittedName>
        <fullName evidence="1">Uncharacterized protein</fullName>
    </submittedName>
</protein>
<keyword evidence="2" id="KW-1185">Reference proteome</keyword>